<protein>
    <submittedName>
        <fullName evidence="1">Secreted protein</fullName>
    </submittedName>
</protein>
<dbReference type="EMBL" id="AJWZ01011260">
    <property type="protein sequence ID" value="EKC45866.1"/>
    <property type="molecule type" value="Genomic_DNA"/>
</dbReference>
<sequence>MIVVMVMNKKIILSVVFTMLLGIATAKVVYSKTISSYDKKSNNTVYFLQLGVYTNKNSMQLDTKSIENKIVTQENDKYYVYVGISKSKKNLEKVSKLYKNDGYSLYIKEMSVLNNEFLVNLEQFDKLIESAKTNEEINTINMVILSSYEEMVIKS</sequence>
<name>K1SEK8_9ZZZZ</name>
<accession>K1SEK8</accession>
<proteinExistence type="predicted"/>
<comment type="caution">
    <text evidence="1">The sequence shown here is derived from an EMBL/GenBank/DDBJ whole genome shotgun (WGS) entry which is preliminary data.</text>
</comment>
<organism evidence="1">
    <name type="scientific">human gut metagenome</name>
    <dbReference type="NCBI Taxonomy" id="408170"/>
    <lineage>
        <taxon>unclassified sequences</taxon>
        <taxon>metagenomes</taxon>
        <taxon>organismal metagenomes</taxon>
    </lineage>
</organism>
<reference evidence="1" key="1">
    <citation type="journal article" date="2013" name="Environ. Microbiol.">
        <title>Microbiota from the distal guts of lean and obese adolescents exhibit partial functional redundancy besides clear differences in community structure.</title>
        <authorList>
            <person name="Ferrer M."/>
            <person name="Ruiz A."/>
            <person name="Lanza F."/>
            <person name="Haange S.B."/>
            <person name="Oberbach A."/>
            <person name="Till H."/>
            <person name="Bargiela R."/>
            <person name="Campoy C."/>
            <person name="Segura M.T."/>
            <person name="Richter M."/>
            <person name="von Bergen M."/>
            <person name="Seifert J."/>
            <person name="Suarez A."/>
        </authorList>
    </citation>
    <scope>NUCLEOTIDE SEQUENCE</scope>
</reference>
<evidence type="ECO:0000313" key="1">
    <source>
        <dbReference type="EMBL" id="EKC45866.1"/>
    </source>
</evidence>
<dbReference type="AlphaFoldDB" id="K1SEK8"/>
<gene>
    <name evidence="1" type="ORF">OBE_16625</name>
</gene>